<accession>A0A9P5PTI7</accession>
<evidence type="ECO:0000313" key="1">
    <source>
        <dbReference type="EMBL" id="KAF9072059.1"/>
    </source>
</evidence>
<dbReference type="AlphaFoldDB" id="A0A9P5PTI7"/>
<sequence>MAHQLGQDLDIFKHANGLCFLSLTVLSDIPTTVWKEMTSLIVSNTGNVVNHPSPSGINELVLRECSDPRYFNLSSRVPPRSCTNISTLKLELHENKSSINALVDAVFSSFTFPSLSCLVVMTDDHCPYHEAWPKATLGSFLHRSSCVLTKFEVKRISVTDIDLIAALSLVPSLVNLFVDDTPCGDDPISPITPQFVRSLHGLLRTELNPSSSALVPKLSELQLRFNGLEFDDSGFINMVSSRWLPDTQYAAGAGLSCLSIVTLRFNARTANQVVYRPLDCLDKAGMMVVVLGTDD</sequence>
<proteinExistence type="predicted"/>
<protein>
    <submittedName>
        <fullName evidence="1">Uncharacterized protein</fullName>
    </submittedName>
</protein>
<keyword evidence="2" id="KW-1185">Reference proteome</keyword>
<dbReference type="SUPFAM" id="SSF52047">
    <property type="entry name" value="RNI-like"/>
    <property type="match status" value="1"/>
</dbReference>
<reference evidence="1" key="1">
    <citation type="submission" date="2020-11" db="EMBL/GenBank/DDBJ databases">
        <authorList>
            <consortium name="DOE Joint Genome Institute"/>
            <person name="Ahrendt S."/>
            <person name="Riley R."/>
            <person name="Andreopoulos W."/>
            <person name="Labutti K."/>
            <person name="Pangilinan J."/>
            <person name="Ruiz-Duenas F.J."/>
            <person name="Barrasa J.M."/>
            <person name="Sanchez-Garcia M."/>
            <person name="Camarero S."/>
            <person name="Miyauchi S."/>
            <person name="Serrano A."/>
            <person name="Linde D."/>
            <person name="Babiker R."/>
            <person name="Drula E."/>
            <person name="Ayuso-Fernandez I."/>
            <person name="Pacheco R."/>
            <person name="Padilla G."/>
            <person name="Ferreira P."/>
            <person name="Barriuso J."/>
            <person name="Kellner H."/>
            <person name="Castanera R."/>
            <person name="Alfaro M."/>
            <person name="Ramirez L."/>
            <person name="Pisabarro A.G."/>
            <person name="Kuo A."/>
            <person name="Tritt A."/>
            <person name="Lipzen A."/>
            <person name="He G."/>
            <person name="Yan M."/>
            <person name="Ng V."/>
            <person name="Cullen D."/>
            <person name="Martin F."/>
            <person name="Rosso M.-N."/>
            <person name="Henrissat B."/>
            <person name="Hibbett D."/>
            <person name="Martinez A.T."/>
            <person name="Grigoriev I.V."/>
        </authorList>
    </citation>
    <scope>NUCLEOTIDE SEQUENCE</scope>
    <source>
        <strain evidence="1">AH 40177</strain>
    </source>
</reference>
<dbReference type="EMBL" id="JADNRY010000027">
    <property type="protein sequence ID" value="KAF9072059.1"/>
    <property type="molecule type" value="Genomic_DNA"/>
</dbReference>
<comment type="caution">
    <text evidence="1">The sequence shown here is derived from an EMBL/GenBank/DDBJ whole genome shotgun (WGS) entry which is preliminary data.</text>
</comment>
<name>A0A9P5PTI7_9AGAR</name>
<evidence type="ECO:0000313" key="2">
    <source>
        <dbReference type="Proteomes" id="UP000772434"/>
    </source>
</evidence>
<dbReference type="OrthoDB" id="3266451at2759"/>
<gene>
    <name evidence="1" type="ORF">BDP27DRAFT_1495643</name>
</gene>
<dbReference type="Proteomes" id="UP000772434">
    <property type="component" value="Unassembled WGS sequence"/>
</dbReference>
<organism evidence="1 2">
    <name type="scientific">Rhodocollybia butyracea</name>
    <dbReference type="NCBI Taxonomy" id="206335"/>
    <lineage>
        <taxon>Eukaryota</taxon>
        <taxon>Fungi</taxon>
        <taxon>Dikarya</taxon>
        <taxon>Basidiomycota</taxon>
        <taxon>Agaricomycotina</taxon>
        <taxon>Agaricomycetes</taxon>
        <taxon>Agaricomycetidae</taxon>
        <taxon>Agaricales</taxon>
        <taxon>Marasmiineae</taxon>
        <taxon>Omphalotaceae</taxon>
        <taxon>Rhodocollybia</taxon>
    </lineage>
</organism>